<comment type="caution">
    <text evidence="9">The sequence shown here is derived from an EMBL/GenBank/DDBJ whole genome shotgun (WGS) entry which is preliminary data.</text>
</comment>
<dbReference type="Proteomes" id="UP000886476">
    <property type="component" value="Unassembled WGS sequence"/>
</dbReference>
<sequence>MELRNRLAAAILGAVVLSLASPVVAAPLLPTHPAPPSTSHPGEPQGIAYRHWRGGHDWHPGLGRRHGYQYGYRPHHESKGPAVLGSLAAGGAIADSRAQASSSEITCSLRHRSYDARSGTYRGKDGRRHPCGRR</sequence>
<organism evidence="9 10">
    <name type="scientific">Bradyrhizobium aeschynomenes</name>
    <dbReference type="NCBI Taxonomy" id="2734909"/>
    <lineage>
        <taxon>Bacteria</taxon>
        <taxon>Pseudomonadati</taxon>
        <taxon>Pseudomonadota</taxon>
        <taxon>Alphaproteobacteria</taxon>
        <taxon>Hyphomicrobiales</taxon>
        <taxon>Nitrobacteraceae</taxon>
        <taxon>Bradyrhizobium</taxon>
    </lineage>
</organism>
<evidence type="ECO:0000313" key="9">
    <source>
        <dbReference type="EMBL" id="NPU69660.1"/>
    </source>
</evidence>
<evidence type="ECO:0000313" key="10">
    <source>
        <dbReference type="Proteomes" id="UP000886476"/>
    </source>
</evidence>
<dbReference type="Pfam" id="PF07886">
    <property type="entry name" value="BA14K"/>
    <property type="match status" value="1"/>
</dbReference>
<protein>
    <recommendedName>
        <fullName evidence="3">Lectin-like protein BA14k</fullName>
    </recommendedName>
</protein>
<feature type="signal peptide" evidence="8">
    <location>
        <begin position="1"/>
        <end position="25"/>
    </location>
</feature>
<feature type="chain" id="PRO_5046443350" description="Lectin-like protein BA14k" evidence="8">
    <location>
        <begin position="26"/>
        <end position="134"/>
    </location>
</feature>
<evidence type="ECO:0000256" key="2">
    <source>
        <dbReference type="ARBA" id="ARBA00010270"/>
    </source>
</evidence>
<dbReference type="EMBL" id="JABFDN010000020">
    <property type="protein sequence ID" value="NPU69660.1"/>
    <property type="molecule type" value="Genomic_DNA"/>
</dbReference>
<keyword evidence="8" id="KW-0732">Signal</keyword>
<evidence type="ECO:0000256" key="5">
    <source>
        <dbReference type="ARBA" id="ARBA00022734"/>
    </source>
</evidence>
<gene>
    <name evidence="9" type="ORF">HL667_31970</name>
</gene>
<evidence type="ECO:0000256" key="4">
    <source>
        <dbReference type="ARBA" id="ARBA00022475"/>
    </source>
</evidence>
<comment type="subcellular location">
    <subcellularLocation>
        <location evidence="1">Membrane</location>
        <topology evidence="1">Single-pass membrane protein</topology>
    </subcellularLocation>
</comment>
<feature type="region of interest" description="Disordered" evidence="7">
    <location>
        <begin position="114"/>
        <end position="134"/>
    </location>
</feature>
<evidence type="ECO:0000256" key="3">
    <source>
        <dbReference type="ARBA" id="ARBA00020552"/>
    </source>
</evidence>
<comment type="function">
    <text evidence="6">Has immunoglobulin-binding and hemagglutination properties, and can bind to mannose. Essential for virulence. May be involved in LPS biosynthesis or polysaccharide transport.</text>
</comment>
<evidence type="ECO:0000256" key="7">
    <source>
        <dbReference type="SAM" id="MobiDB-lite"/>
    </source>
</evidence>
<keyword evidence="10" id="KW-1185">Reference proteome</keyword>
<evidence type="ECO:0000256" key="8">
    <source>
        <dbReference type="SAM" id="SignalP"/>
    </source>
</evidence>
<comment type="similarity">
    <text evidence="2">Belongs to the BA14k family.</text>
</comment>
<accession>A0ABX2CP91</accession>
<reference evidence="9" key="1">
    <citation type="submission" date="2020-05" db="EMBL/GenBank/DDBJ databases">
        <title>Nod-independent and nitrogen-fixing Bradyrhizobium aeschynomene sp. nov. isolated from nodules of Aeschynomene indica.</title>
        <authorList>
            <person name="Zhang Z."/>
        </authorList>
    </citation>
    <scope>NUCLEOTIDE SEQUENCE</scope>
    <source>
        <strain evidence="9">83012</strain>
    </source>
</reference>
<keyword evidence="5" id="KW-0430">Lectin</keyword>
<proteinExistence type="inferred from homology"/>
<name>A0ABX2CP91_9BRAD</name>
<dbReference type="RefSeq" id="WP_172114895.1">
    <property type="nucleotide sequence ID" value="NZ_JABFDN010000020.1"/>
</dbReference>
<keyword evidence="4" id="KW-1003">Cell membrane</keyword>
<evidence type="ECO:0000256" key="1">
    <source>
        <dbReference type="ARBA" id="ARBA00004167"/>
    </source>
</evidence>
<keyword evidence="4" id="KW-0472">Membrane</keyword>
<evidence type="ECO:0000256" key="6">
    <source>
        <dbReference type="ARBA" id="ARBA00025321"/>
    </source>
</evidence>
<dbReference type="InterPro" id="IPR012413">
    <property type="entry name" value="BA14K"/>
</dbReference>
<feature type="compositionally biased region" description="Basic residues" evidence="7">
    <location>
        <begin position="125"/>
        <end position="134"/>
    </location>
</feature>